<keyword evidence="3" id="KW-1185">Reference proteome</keyword>
<dbReference type="STRING" id="43265.A0A545W5A0"/>
<feature type="compositionally biased region" description="Acidic residues" evidence="1">
    <location>
        <begin position="248"/>
        <end position="262"/>
    </location>
</feature>
<organism evidence="2 3">
    <name type="scientific">Cordyceps javanica</name>
    <dbReference type="NCBI Taxonomy" id="43265"/>
    <lineage>
        <taxon>Eukaryota</taxon>
        <taxon>Fungi</taxon>
        <taxon>Dikarya</taxon>
        <taxon>Ascomycota</taxon>
        <taxon>Pezizomycotina</taxon>
        <taxon>Sordariomycetes</taxon>
        <taxon>Hypocreomycetidae</taxon>
        <taxon>Hypocreales</taxon>
        <taxon>Cordycipitaceae</taxon>
        <taxon>Cordyceps</taxon>
    </lineage>
</organism>
<feature type="region of interest" description="Disordered" evidence="1">
    <location>
        <begin position="529"/>
        <end position="552"/>
    </location>
</feature>
<proteinExistence type="predicted"/>
<feature type="region of interest" description="Disordered" evidence="1">
    <location>
        <begin position="175"/>
        <end position="292"/>
    </location>
</feature>
<comment type="caution">
    <text evidence="2">The sequence shown here is derived from an EMBL/GenBank/DDBJ whole genome shotgun (WGS) entry which is preliminary data.</text>
</comment>
<dbReference type="Proteomes" id="UP000315783">
    <property type="component" value="Unassembled WGS sequence"/>
</dbReference>
<feature type="compositionally biased region" description="Low complexity" evidence="1">
    <location>
        <begin position="214"/>
        <end position="225"/>
    </location>
</feature>
<protein>
    <submittedName>
        <fullName evidence="2">Uncharacterized protein</fullName>
    </submittedName>
</protein>
<evidence type="ECO:0000313" key="2">
    <source>
        <dbReference type="EMBL" id="TQV97756.1"/>
    </source>
</evidence>
<name>A0A545W5A0_9HYPO</name>
<feature type="compositionally biased region" description="Polar residues" evidence="1">
    <location>
        <begin position="226"/>
        <end position="235"/>
    </location>
</feature>
<feature type="region of interest" description="Disordered" evidence="1">
    <location>
        <begin position="675"/>
        <end position="722"/>
    </location>
</feature>
<reference evidence="2 3" key="1">
    <citation type="journal article" date="2019" name="Appl. Microbiol. Biotechnol.">
        <title>Genome sequence of Isaria javanica and comparative genome analysis insights into family S53 peptidase evolution in fungal entomopathogens.</title>
        <authorList>
            <person name="Lin R."/>
            <person name="Zhang X."/>
            <person name="Xin B."/>
            <person name="Zou M."/>
            <person name="Gao Y."/>
            <person name="Qin F."/>
            <person name="Hu Q."/>
            <person name="Xie B."/>
            <person name="Cheng X."/>
        </authorList>
    </citation>
    <scope>NUCLEOTIDE SEQUENCE [LARGE SCALE GENOMIC DNA]</scope>
    <source>
        <strain evidence="2 3">IJ1G</strain>
    </source>
</reference>
<feature type="compositionally biased region" description="Pro residues" evidence="1">
    <location>
        <begin position="266"/>
        <end position="275"/>
    </location>
</feature>
<gene>
    <name evidence="2" type="ORF">IF1G_03499</name>
</gene>
<feature type="compositionally biased region" description="Low complexity" evidence="1">
    <location>
        <begin position="70"/>
        <end position="79"/>
    </location>
</feature>
<evidence type="ECO:0000256" key="1">
    <source>
        <dbReference type="SAM" id="MobiDB-lite"/>
    </source>
</evidence>
<accession>A0A545W5A0</accession>
<dbReference type="AlphaFoldDB" id="A0A545W5A0"/>
<feature type="region of interest" description="Disordered" evidence="1">
    <location>
        <begin position="1"/>
        <end position="79"/>
    </location>
</feature>
<sequence length="789" mass="84658">MPASGYEDPASVPLDGLHIIHSPLRQQTASPTSVESSPDSPDRKHTSVCSRRSSLSRRRSVSSMKDLMPLTLSTSTSSHASPVLSEETLKARVDDYLPELLARDLHLSGDLFAAKNMTAGAPSYSVVADYMARARATGKVTNRFNMAPPYQQASARVRVLGSIEEQDSITSFLEQHEKNPYSGYPDTSDMDDLSSEGSSSGVPPPSFRYRRNMSIITSSTSFSSSCQRQSPQLSPLSMEPSRCSWIDGDSDSEFEMGEESDVAPEPLSPLSPISPRPLTAAETDPSLLSRDQSAASFRSRCLHTKSHSVAEFPSMASPQTAGETSLIHLSVDASPNKPSNRTSFIAQEFQPASLADPSPAERRILVSHMAPLTPPPVPQKHHQRISRLSRENLKKQSLPPAAAAAAAAIARPPAPIVESPPMSEVGTSDADIADKIACNNGQDESWRALDRDYSRTTPPASPPRTFVTWANSATPYVPNFGGDELARVVPLPPDVVETLRVSVACFPETILLSSSLTIETVRSYSKKMRHPETDIPRLASPASSSEDNGKRSLWTMVNPLKRSSSSSLRRSAMRSASGSRAGSISLADSHKAWSAIQNVFGTCSEYICDALFAHIMAYNYLSALLTRSAATAPPASGLLGRHASCRRTTAGSRASADHKQDDIIPRKAASLLGLGDGGGLEPPGSAQAQGGRGSRLVSRTSTVKSTASRPWSRDELLPSQPASSVGIDSSVRAVHEGLYKCIVRLIATARLTSVSGRLDQPIVDADATDADVLFMRSLCEIVRLVEDTS</sequence>
<dbReference type="EMBL" id="SPUK01000004">
    <property type="protein sequence ID" value="TQV97756.1"/>
    <property type="molecule type" value="Genomic_DNA"/>
</dbReference>
<evidence type="ECO:0000313" key="3">
    <source>
        <dbReference type="Proteomes" id="UP000315783"/>
    </source>
</evidence>
<dbReference type="OrthoDB" id="3506470at2759"/>
<feature type="compositionally biased region" description="Polar residues" evidence="1">
    <location>
        <begin position="24"/>
        <end position="39"/>
    </location>
</feature>
<feature type="compositionally biased region" description="Polar residues" evidence="1">
    <location>
        <begin position="697"/>
        <end position="709"/>
    </location>
</feature>